<sequence length="120" mass="13115">MDKGKPKFTITHSKIKEAETTKLKVAPSRLNEGEFGAEGVNKPGLKATSAQGKTKEGDVATKGPKKKRICIEGNPSPKRMKKAVPKKLDFSHLRSTFEAISRRVNTLPPTLGEQHSIPPE</sequence>
<comment type="caution">
    <text evidence="2">The sequence shown here is derived from an EMBL/GenBank/DDBJ whole genome shotgun (WGS) entry which is preliminary data.</text>
</comment>
<accession>A0ABU6ZT04</accession>
<evidence type="ECO:0000313" key="2">
    <source>
        <dbReference type="EMBL" id="MED6225114.1"/>
    </source>
</evidence>
<gene>
    <name evidence="2" type="ORF">PIB30_090621</name>
</gene>
<name>A0ABU6ZT04_9FABA</name>
<keyword evidence="3" id="KW-1185">Reference proteome</keyword>
<dbReference type="EMBL" id="JASCZI010273621">
    <property type="protein sequence ID" value="MED6225114.1"/>
    <property type="molecule type" value="Genomic_DNA"/>
</dbReference>
<evidence type="ECO:0000256" key="1">
    <source>
        <dbReference type="SAM" id="MobiDB-lite"/>
    </source>
</evidence>
<protein>
    <submittedName>
        <fullName evidence="2">Uncharacterized protein</fullName>
    </submittedName>
</protein>
<reference evidence="2 3" key="1">
    <citation type="journal article" date="2023" name="Plants (Basel)">
        <title>Bridging the Gap: Combining Genomics and Transcriptomics Approaches to Understand Stylosanthes scabra, an Orphan Legume from the Brazilian Caatinga.</title>
        <authorList>
            <person name="Ferreira-Neto J.R.C."/>
            <person name="da Silva M.D."/>
            <person name="Binneck E."/>
            <person name="de Melo N.F."/>
            <person name="da Silva R.H."/>
            <person name="de Melo A.L.T.M."/>
            <person name="Pandolfi V."/>
            <person name="Bustamante F.O."/>
            <person name="Brasileiro-Vidal A.C."/>
            <person name="Benko-Iseppon A.M."/>
        </authorList>
    </citation>
    <scope>NUCLEOTIDE SEQUENCE [LARGE SCALE GENOMIC DNA]</scope>
    <source>
        <tissue evidence="2">Leaves</tissue>
    </source>
</reference>
<organism evidence="2 3">
    <name type="scientific">Stylosanthes scabra</name>
    <dbReference type="NCBI Taxonomy" id="79078"/>
    <lineage>
        <taxon>Eukaryota</taxon>
        <taxon>Viridiplantae</taxon>
        <taxon>Streptophyta</taxon>
        <taxon>Embryophyta</taxon>
        <taxon>Tracheophyta</taxon>
        <taxon>Spermatophyta</taxon>
        <taxon>Magnoliopsida</taxon>
        <taxon>eudicotyledons</taxon>
        <taxon>Gunneridae</taxon>
        <taxon>Pentapetalae</taxon>
        <taxon>rosids</taxon>
        <taxon>fabids</taxon>
        <taxon>Fabales</taxon>
        <taxon>Fabaceae</taxon>
        <taxon>Papilionoideae</taxon>
        <taxon>50 kb inversion clade</taxon>
        <taxon>dalbergioids sensu lato</taxon>
        <taxon>Dalbergieae</taxon>
        <taxon>Pterocarpus clade</taxon>
        <taxon>Stylosanthes</taxon>
    </lineage>
</organism>
<dbReference type="Proteomes" id="UP001341840">
    <property type="component" value="Unassembled WGS sequence"/>
</dbReference>
<proteinExistence type="predicted"/>
<evidence type="ECO:0000313" key="3">
    <source>
        <dbReference type="Proteomes" id="UP001341840"/>
    </source>
</evidence>
<feature type="region of interest" description="Disordered" evidence="1">
    <location>
        <begin position="27"/>
        <end position="85"/>
    </location>
</feature>